<protein>
    <recommendedName>
        <fullName evidence="3 5">Acylphosphatase</fullName>
        <ecNumber evidence="2 5">3.6.1.7</ecNumber>
    </recommendedName>
</protein>
<dbReference type="Proteomes" id="UP000076476">
    <property type="component" value="Unassembled WGS sequence"/>
</dbReference>
<organism evidence="9 10">
    <name type="scientific">Aeribacillus pallidus</name>
    <dbReference type="NCBI Taxonomy" id="33936"/>
    <lineage>
        <taxon>Bacteria</taxon>
        <taxon>Bacillati</taxon>
        <taxon>Bacillota</taxon>
        <taxon>Bacilli</taxon>
        <taxon>Bacillales</taxon>
        <taxon>Bacillaceae</taxon>
        <taxon>Aeribacillus</taxon>
    </lineage>
</organism>
<evidence type="ECO:0000256" key="4">
    <source>
        <dbReference type="ARBA" id="ARBA00047645"/>
    </source>
</evidence>
<dbReference type="GO" id="GO:0003998">
    <property type="term" value="F:acylphosphatase activity"/>
    <property type="evidence" value="ECO:0007669"/>
    <property type="project" value="UniProtKB-EC"/>
</dbReference>
<gene>
    <name evidence="9" type="ORF">AZI98_10125</name>
</gene>
<comment type="similarity">
    <text evidence="1 7">Belongs to the acylphosphatase family.</text>
</comment>
<dbReference type="PROSITE" id="PS00150">
    <property type="entry name" value="ACYLPHOSPHATASE_1"/>
    <property type="match status" value="1"/>
</dbReference>
<dbReference type="PROSITE" id="PS51160">
    <property type="entry name" value="ACYLPHOSPHATASE_3"/>
    <property type="match status" value="1"/>
</dbReference>
<keyword evidence="5 6" id="KW-0378">Hydrolase</keyword>
<accession>A0A165XTC9</accession>
<dbReference type="PROSITE" id="PS00151">
    <property type="entry name" value="ACYLPHOSPHATASE_2"/>
    <property type="match status" value="1"/>
</dbReference>
<dbReference type="Gene3D" id="3.30.70.100">
    <property type="match status" value="1"/>
</dbReference>
<dbReference type="RefSeq" id="WP_063388157.1">
    <property type="nucleotide sequence ID" value="NZ_LWBR01000024.1"/>
</dbReference>
<dbReference type="InterPro" id="IPR020456">
    <property type="entry name" value="Acylphosphatase"/>
</dbReference>
<evidence type="ECO:0000313" key="9">
    <source>
        <dbReference type="EMBL" id="KZN96398.1"/>
    </source>
</evidence>
<name>A0A165XTC9_9BACI</name>
<reference evidence="9 10" key="1">
    <citation type="submission" date="2016-04" db="EMBL/GenBank/DDBJ databases">
        <title>Draft genome sequence of Aeribacillus pallidus 8m3 from petroleum reservoir.</title>
        <authorList>
            <person name="Poltaraus A.B."/>
            <person name="Nazina T.N."/>
            <person name="Tourova T.P."/>
            <person name="Malakho S.M."/>
            <person name="Korshunova A.V."/>
            <person name="Sokolova D.S."/>
        </authorList>
    </citation>
    <scope>NUCLEOTIDE SEQUENCE [LARGE SCALE GENOMIC DNA]</scope>
    <source>
        <strain evidence="9 10">8m3</strain>
    </source>
</reference>
<evidence type="ECO:0000313" key="10">
    <source>
        <dbReference type="Proteomes" id="UP000076476"/>
    </source>
</evidence>
<evidence type="ECO:0000256" key="6">
    <source>
        <dbReference type="RuleBase" id="RU000553"/>
    </source>
</evidence>
<feature type="active site" evidence="5">
    <location>
        <position position="36"/>
    </location>
</feature>
<dbReference type="EC" id="3.6.1.7" evidence="2 5"/>
<dbReference type="STRING" id="33936.AZI98_10125"/>
<feature type="domain" description="Acylphosphatase-like" evidence="8">
    <location>
        <begin position="3"/>
        <end position="90"/>
    </location>
</feature>
<dbReference type="OrthoDB" id="9808093at2"/>
<dbReference type="InterPro" id="IPR001792">
    <property type="entry name" value="Acylphosphatase-like_dom"/>
</dbReference>
<dbReference type="EMBL" id="LWBR01000024">
    <property type="protein sequence ID" value="KZN96398.1"/>
    <property type="molecule type" value="Genomic_DNA"/>
</dbReference>
<evidence type="ECO:0000256" key="3">
    <source>
        <dbReference type="ARBA" id="ARBA00015991"/>
    </source>
</evidence>
<keyword evidence="10" id="KW-1185">Reference proteome</keyword>
<comment type="catalytic activity">
    <reaction evidence="4 5 6">
        <text>an acyl phosphate + H2O = a carboxylate + phosphate + H(+)</text>
        <dbReference type="Rhea" id="RHEA:14965"/>
        <dbReference type="ChEBI" id="CHEBI:15377"/>
        <dbReference type="ChEBI" id="CHEBI:15378"/>
        <dbReference type="ChEBI" id="CHEBI:29067"/>
        <dbReference type="ChEBI" id="CHEBI:43474"/>
        <dbReference type="ChEBI" id="CHEBI:59918"/>
        <dbReference type="EC" id="3.6.1.7"/>
    </reaction>
</comment>
<dbReference type="NCBIfam" id="NF010995">
    <property type="entry name" value="PRK14420.1"/>
    <property type="match status" value="1"/>
</dbReference>
<dbReference type="AlphaFoldDB" id="A0A165XTC9"/>
<dbReference type="PANTHER" id="PTHR47268:SF4">
    <property type="entry name" value="ACYLPHOSPHATASE"/>
    <property type="match status" value="1"/>
</dbReference>
<evidence type="ECO:0000256" key="1">
    <source>
        <dbReference type="ARBA" id="ARBA00005614"/>
    </source>
</evidence>
<dbReference type="InterPro" id="IPR036046">
    <property type="entry name" value="Acylphosphatase-like_dom_sf"/>
</dbReference>
<evidence type="ECO:0000256" key="5">
    <source>
        <dbReference type="PROSITE-ProRule" id="PRU00520"/>
    </source>
</evidence>
<evidence type="ECO:0000256" key="2">
    <source>
        <dbReference type="ARBA" id="ARBA00012150"/>
    </source>
</evidence>
<proteinExistence type="inferred from homology"/>
<dbReference type="SUPFAM" id="SSF54975">
    <property type="entry name" value="Acylphosphatase/BLUF domain-like"/>
    <property type="match status" value="1"/>
</dbReference>
<evidence type="ECO:0000256" key="7">
    <source>
        <dbReference type="RuleBase" id="RU004168"/>
    </source>
</evidence>
<dbReference type="InterPro" id="IPR017968">
    <property type="entry name" value="Acylphosphatase_CS"/>
</dbReference>
<evidence type="ECO:0000259" key="8">
    <source>
        <dbReference type="PROSITE" id="PS51160"/>
    </source>
</evidence>
<feature type="active site" evidence="5">
    <location>
        <position position="18"/>
    </location>
</feature>
<dbReference type="PANTHER" id="PTHR47268">
    <property type="entry name" value="ACYLPHOSPHATASE"/>
    <property type="match status" value="1"/>
</dbReference>
<sequence>MKQYHIIVSGRVQGVGFRYFTQSKAVEHQISGWVRNKMDGTVEIVAEGEEQNLQNFLASIQKGSSFSKVENIQLTEYDEVEGFQKFDIRY</sequence>
<dbReference type="Pfam" id="PF00708">
    <property type="entry name" value="Acylphosphatase"/>
    <property type="match status" value="1"/>
</dbReference>
<comment type="caution">
    <text evidence="9">The sequence shown here is derived from an EMBL/GenBank/DDBJ whole genome shotgun (WGS) entry which is preliminary data.</text>
</comment>